<keyword evidence="9" id="KW-0472">Membrane</keyword>
<evidence type="ECO:0000256" key="5">
    <source>
        <dbReference type="ARBA" id="ARBA00022741"/>
    </source>
</evidence>
<dbReference type="GO" id="GO:0000155">
    <property type="term" value="F:phosphorelay sensor kinase activity"/>
    <property type="evidence" value="ECO:0007669"/>
    <property type="project" value="InterPro"/>
</dbReference>
<dbReference type="SMART" id="SM00388">
    <property type="entry name" value="HisKA"/>
    <property type="match status" value="1"/>
</dbReference>
<comment type="caution">
    <text evidence="12">The sequence shown here is derived from an EMBL/GenBank/DDBJ whole genome shotgun (WGS) entry which is preliminary data.</text>
</comment>
<dbReference type="CDD" id="cd00082">
    <property type="entry name" value="HisKA"/>
    <property type="match status" value="1"/>
</dbReference>
<evidence type="ECO:0000256" key="4">
    <source>
        <dbReference type="ARBA" id="ARBA00022679"/>
    </source>
</evidence>
<dbReference type="InterPro" id="IPR003661">
    <property type="entry name" value="HisK_dim/P_dom"/>
</dbReference>
<dbReference type="EMBL" id="BARW01015504">
    <property type="protein sequence ID" value="GAI95526.1"/>
    <property type="molecule type" value="Genomic_DNA"/>
</dbReference>
<dbReference type="AlphaFoldDB" id="X1TVY8"/>
<reference evidence="12" key="1">
    <citation type="journal article" date="2014" name="Front. Microbiol.">
        <title>High frequency of phylogenetically diverse reductive dehalogenase-homologous genes in deep subseafloor sedimentary metagenomes.</title>
        <authorList>
            <person name="Kawai M."/>
            <person name="Futagami T."/>
            <person name="Toyoda A."/>
            <person name="Takaki Y."/>
            <person name="Nishi S."/>
            <person name="Hori S."/>
            <person name="Arai W."/>
            <person name="Tsubouchi T."/>
            <person name="Morono Y."/>
            <person name="Uchiyama I."/>
            <person name="Ito T."/>
            <person name="Fujiyama A."/>
            <person name="Inagaki F."/>
            <person name="Takami H."/>
        </authorList>
    </citation>
    <scope>NUCLEOTIDE SEQUENCE</scope>
    <source>
        <strain evidence="12">Expedition CK06-06</strain>
    </source>
</reference>
<dbReference type="PROSITE" id="PS50113">
    <property type="entry name" value="PAC"/>
    <property type="match status" value="1"/>
</dbReference>
<evidence type="ECO:0000256" key="8">
    <source>
        <dbReference type="ARBA" id="ARBA00023012"/>
    </source>
</evidence>
<evidence type="ECO:0000256" key="1">
    <source>
        <dbReference type="ARBA" id="ARBA00000085"/>
    </source>
</evidence>
<dbReference type="InterPro" id="IPR050736">
    <property type="entry name" value="Sensor_HK_Regulatory"/>
</dbReference>
<dbReference type="Pfam" id="PF00512">
    <property type="entry name" value="HisKA"/>
    <property type="match status" value="1"/>
</dbReference>
<protein>
    <recommendedName>
        <fullName evidence="3">histidine kinase</fullName>
        <ecNumber evidence="3">2.7.13.3</ecNumber>
    </recommendedName>
</protein>
<dbReference type="FunFam" id="1.10.287.130:FF:000038">
    <property type="entry name" value="Sensory transduction histidine kinase"/>
    <property type="match status" value="1"/>
</dbReference>
<evidence type="ECO:0000256" key="2">
    <source>
        <dbReference type="ARBA" id="ARBA00004370"/>
    </source>
</evidence>
<feature type="region of interest" description="Disordered" evidence="10">
    <location>
        <begin position="1"/>
        <end position="33"/>
    </location>
</feature>
<evidence type="ECO:0000256" key="9">
    <source>
        <dbReference type="ARBA" id="ARBA00023136"/>
    </source>
</evidence>
<dbReference type="PANTHER" id="PTHR43711:SF26">
    <property type="entry name" value="SENSOR HISTIDINE KINASE RCSC"/>
    <property type="match status" value="1"/>
</dbReference>
<dbReference type="PANTHER" id="PTHR43711">
    <property type="entry name" value="TWO-COMPONENT HISTIDINE KINASE"/>
    <property type="match status" value="1"/>
</dbReference>
<evidence type="ECO:0000313" key="12">
    <source>
        <dbReference type="EMBL" id="GAI95526.1"/>
    </source>
</evidence>
<dbReference type="Gene3D" id="1.10.287.130">
    <property type="match status" value="1"/>
</dbReference>
<evidence type="ECO:0000259" key="11">
    <source>
        <dbReference type="PROSITE" id="PS50113"/>
    </source>
</evidence>
<dbReference type="InterPro" id="IPR000700">
    <property type="entry name" value="PAS-assoc_C"/>
</dbReference>
<organism evidence="12">
    <name type="scientific">marine sediment metagenome</name>
    <dbReference type="NCBI Taxonomy" id="412755"/>
    <lineage>
        <taxon>unclassified sequences</taxon>
        <taxon>metagenomes</taxon>
        <taxon>ecological metagenomes</taxon>
    </lineage>
</organism>
<name>X1TVY8_9ZZZZ</name>
<dbReference type="SUPFAM" id="SSF47384">
    <property type="entry name" value="Homodimeric domain of signal transducing histidine kinase"/>
    <property type="match status" value="1"/>
</dbReference>
<feature type="non-terminal residue" evidence="12">
    <location>
        <position position="150"/>
    </location>
</feature>
<dbReference type="GO" id="GO:0016020">
    <property type="term" value="C:membrane"/>
    <property type="evidence" value="ECO:0007669"/>
    <property type="project" value="UniProtKB-SubCell"/>
</dbReference>
<gene>
    <name evidence="12" type="ORF">S12H4_27192</name>
</gene>
<keyword evidence="5" id="KW-0547">Nucleotide-binding</keyword>
<keyword evidence="8" id="KW-0902">Two-component regulatory system</keyword>
<sequence>MGEITERKRVEEELQEKNEQLDAQNEELQSQTEELMTQQQELIEKTREVARANQLKSEFLAHMSHELRTPLNVIIGFSELMLDGVPGRINAEQKQCLSDIMDSSQHLLGLINGVLDLSRIESGKMELKLENITPSSAICFLSPLLYQTAS</sequence>
<keyword evidence="6" id="KW-0418">Kinase</keyword>
<keyword evidence="7" id="KW-0067">ATP-binding</keyword>
<keyword evidence="4" id="KW-0808">Transferase</keyword>
<comment type="catalytic activity">
    <reaction evidence="1">
        <text>ATP + protein L-histidine = ADP + protein N-phospho-L-histidine.</text>
        <dbReference type="EC" id="2.7.13.3"/>
    </reaction>
</comment>
<accession>X1TVY8</accession>
<evidence type="ECO:0000256" key="10">
    <source>
        <dbReference type="SAM" id="MobiDB-lite"/>
    </source>
</evidence>
<dbReference type="EC" id="2.7.13.3" evidence="3"/>
<comment type="subcellular location">
    <subcellularLocation>
        <location evidence="2">Membrane</location>
    </subcellularLocation>
</comment>
<dbReference type="InterPro" id="IPR036097">
    <property type="entry name" value="HisK_dim/P_sf"/>
</dbReference>
<proteinExistence type="predicted"/>
<evidence type="ECO:0000256" key="3">
    <source>
        <dbReference type="ARBA" id="ARBA00012438"/>
    </source>
</evidence>
<feature type="domain" description="PAC" evidence="11">
    <location>
        <begin position="1"/>
        <end position="16"/>
    </location>
</feature>
<evidence type="ECO:0000256" key="6">
    <source>
        <dbReference type="ARBA" id="ARBA00022777"/>
    </source>
</evidence>
<evidence type="ECO:0000256" key="7">
    <source>
        <dbReference type="ARBA" id="ARBA00022840"/>
    </source>
</evidence>
<feature type="compositionally biased region" description="Basic and acidic residues" evidence="10">
    <location>
        <begin position="1"/>
        <end position="20"/>
    </location>
</feature>
<dbReference type="GO" id="GO:0005524">
    <property type="term" value="F:ATP binding"/>
    <property type="evidence" value="ECO:0007669"/>
    <property type="project" value="UniProtKB-KW"/>
</dbReference>